<evidence type="ECO:0000256" key="1">
    <source>
        <dbReference type="SAM" id="MobiDB-lite"/>
    </source>
</evidence>
<evidence type="ECO:0000259" key="2">
    <source>
        <dbReference type="PROSITE" id="PS50181"/>
    </source>
</evidence>
<dbReference type="PROSITE" id="PS50181">
    <property type="entry name" value="FBOX"/>
    <property type="match status" value="1"/>
</dbReference>
<accession>A0A6A5ZUJ5</accession>
<sequence>MVLHRLKSLLKGHRKGKPRSPEAIHDPEAHTDSPSLEDHPGQLKLEPQYRSPVYLPETNAFEYLRNHEFSRLYQLPNELLLIIGDHLKRTEIIALRLAGRHFHRVFKAPRHPDWMEARKFAELMQEDVFLWHCRRERAFGAARIGKLTCSKCRCLHPMNHFTEQQSIEEQAKRVCKAAEGRVWICEHASMTFDEVVGLRAMKVMAGGKEIFDFKICTHPTHGSNAADLAQCAPMISTKSDGTYVISRSMTITTGPADSHLSKEQLVQALSNKSEFVCPHTFLCDHEVILPAQKYLPFEPEEVDYPFYKSQLDIHRPVCSLGYCRVCNSIPRFCQKMHCGTKWILSRRHGAKSADTEEYAIHINRSFGPRFGQPLKPIHKTWQLQIDQVEGIDECSDLEHLLEDGKSFLDAHELEVDPLILYLRASGIQGSNQALYMEGLLPNLVRWKIDSK</sequence>
<proteinExistence type="predicted"/>
<feature type="domain" description="F-box" evidence="2">
    <location>
        <begin position="69"/>
        <end position="117"/>
    </location>
</feature>
<feature type="region of interest" description="Disordered" evidence="1">
    <location>
        <begin position="10"/>
        <end position="42"/>
    </location>
</feature>
<evidence type="ECO:0000313" key="4">
    <source>
        <dbReference type="Proteomes" id="UP000799770"/>
    </source>
</evidence>
<gene>
    <name evidence="3" type="ORF">BDV96DRAFT_561152</name>
</gene>
<reference evidence="3" key="1">
    <citation type="journal article" date="2020" name="Stud. Mycol.">
        <title>101 Dothideomycetes genomes: a test case for predicting lifestyles and emergence of pathogens.</title>
        <authorList>
            <person name="Haridas S."/>
            <person name="Albert R."/>
            <person name="Binder M."/>
            <person name="Bloem J."/>
            <person name="Labutti K."/>
            <person name="Salamov A."/>
            <person name="Andreopoulos B."/>
            <person name="Baker S."/>
            <person name="Barry K."/>
            <person name="Bills G."/>
            <person name="Bluhm B."/>
            <person name="Cannon C."/>
            <person name="Castanera R."/>
            <person name="Culley D."/>
            <person name="Daum C."/>
            <person name="Ezra D."/>
            <person name="Gonzalez J."/>
            <person name="Henrissat B."/>
            <person name="Kuo A."/>
            <person name="Liang C."/>
            <person name="Lipzen A."/>
            <person name="Lutzoni F."/>
            <person name="Magnuson J."/>
            <person name="Mondo S."/>
            <person name="Nolan M."/>
            <person name="Ohm R."/>
            <person name="Pangilinan J."/>
            <person name="Park H.-J."/>
            <person name="Ramirez L."/>
            <person name="Alfaro M."/>
            <person name="Sun H."/>
            <person name="Tritt A."/>
            <person name="Yoshinaga Y."/>
            <person name="Zwiers L.-H."/>
            <person name="Turgeon B."/>
            <person name="Goodwin S."/>
            <person name="Spatafora J."/>
            <person name="Crous P."/>
            <person name="Grigoriev I."/>
        </authorList>
    </citation>
    <scope>NUCLEOTIDE SEQUENCE</scope>
    <source>
        <strain evidence="3">CBS 627.86</strain>
    </source>
</reference>
<dbReference type="OrthoDB" id="4587682at2759"/>
<dbReference type="AlphaFoldDB" id="A0A6A5ZUJ5"/>
<feature type="compositionally biased region" description="Basic and acidic residues" evidence="1">
    <location>
        <begin position="19"/>
        <end position="41"/>
    </location>
</feature>
<dbReference type="Proteomes" id="UP000799770">
    <property type="component" value="Unassembled WGS sequence"/>
</dbReference>
<name>A0A6A5ZUJ5_9PLEO</name>
<protein>
    <recommendedName>
        <fullName evidence="2">F-box domain-containing protein</fullName>
    </recommendedName>
</protein>
<keyword evidence="4" id="KW-1185">Reference proteome</keyword>
<dbReference type="EMBL" id="ML977310">
    <property type="protein sequence ID" value="KAF2122654.1"/>
    <property type="molecule type" value="Genomic_DNA"/>
</dbReference>
<organism evidence="3 4">
    <name type="scientific">Lophiotrema nucula</name>
    <dbReference type="NCBI Taxonomy" id="690887"/>
    <lineage>
        <taxon>Eukaryota</taxon>
        <taxon>Fungi</taxon>
        <taxon>Dikarya</taxon>
        <taxon>Ascomycota</taxon>
        <taxon>Pezizomycotina</taxon>
        <taxon>Dothideomycetes</taxon>
        <taxon>Pleosporomycetidae</taxon>
        <taxon>Pleosporales</taxon>
        <taxon>Lophiotremataceae</taxon>
        <taxon>Lophiotrema</taxon>
    </lineage>
</organism>
<evidence type="ECO:0000313" key="3">
    <source>
        <dbReference type="EMBL" id="KAF2122654.1"/>
    </source>
</evidence>
<dbReference type="InterPro" id="IPR001810">
    <property type="entry name" value="F-box_dom"/>
</dbReference>